<evidence type="ECO:0000313" key="3">
    <source>
        <dbReference type="Proteomes" id="UP000319976"/>
    </source>
</evidence>
<dbReference type="KEGG" id="chya:V22_41220"/>
<keyword evidence="1" id="KW-1133">Transmembrane helix</keyword>
<accession>A0A517TEP9</accession>
<sequence length="307" mass="33558">MLTNSIRCQSCRRPVPVSAADREAGTARCPECMTYNELSGGAGGVVTIGCLALGMVGLVVSLGVIIYGLKEFDLPDLTELADGFQKPVGIAADNPRVIERDQPAGLSGRGDFDPNSSENRMRTLGLAMFMHATQDRRSRLLPVTEQPWRIALGRETKQYEPNRLGGRDGRTQFLLVTGPGTLFDPGIPRSGSMLLVDISPRAAETIPLLIEVGPDRAVPYDSNEDFVLDPERPKAGLGDVGREFLVLMADGSVRRFPSDMTPQAFLVLCQLAPSLNKWEFGLIEEELKRLGLPSEPMELFPKKSQFE</sequence>
<evidence type="ECO:0000256" key="1">
    <source>
        <dbReference type="SAM" id="Phobius"/>
    </source>
</evidence>
<keyword evidence="1" id="KW-0472">Membrane</keyword>
<organism evidence="2 3">
    <name type="scientific">Calycomorphotria hydatis</name>
    <dbReference type="NCBI Taxonomy" id="2528027"/>
    <lineage>
        <taxon>Bacteria</taxon>
        <taxon>Pseudomonadati</taxon>
        <taxon>Planctomycetota</taxon>
        <taxon>Planctomycetia</taxon>
        <taxon>Planctomycetales</taxon>
        <taxon>Planctomycetaceae</taxon>
        <taxon>Calycomorphotria</taxon>
    </lineage>
</organism>
<dbReference type="EMBL" id="CP036316">
    <property type="protein sequence ID" value="QDT66850.1"/>
    <property type="molecule type" value="Genomic_DNA"/>
</dbReference>
<name>A0A517TEP9_9PLAN</name>
<proteinExistence type="predicted"/>
<keyword evidence="1" id="KW-0812">Transmembrane</keyword>
<dbReference type="RefSeq" id="WP_145266318.1">
    <property type="nucleotide sequence ID" value="NZ_CP036316.1"/>
</dbReference>
<dbReference type="Proteomes" id="UP000319976">
    <property type="component" value="Chromosome"/>
</dbReference>
<dbReference type="AlphaFoldDB" id="A0A517TEP9"/>
<feature type="transmembrane region" description="Helical" evidence="1">
    <location>
        <begin position="45"/>
        <end position="69"/>
    </location>
</feature>
<protein>
    <submittedName>
        <fullName evidence="2">Uncharacterized protein</fullName>
    </submittedName>
</protein>
<reference evidence="2 3" key="1">
    <citation type="submission" date="2019-02" db="EMBL/GenBank/DDBJ databases">
        <title>Deep-cultivation of Planctomycetes and their phenomic and genomic characterization uncovers novel biology.</title>
        <authorList>
            <person name="Wiegand S."/>
            <person name="Jogler M."/>
            <person name="Boedeker C."/>
            <person name="Pinto D."/>
            <person name="Vollmers J."/>
            <person name="Rivas-Marin E."/>
            <person name="Kohn T."/>
            <person name="Peeters S.H."/>
            <person name="Heuer A."/>
            <person name="Rast P."/>
            <person name="Oberbeckmann S."/>
            <person name="Bunk B."/>
            <person name="Jeske O."/>
            <person name="Meyerdierks A."/>
            <person name="Storesund J.E."/>
            <person name="Kallscheuer N."/>
            <person name="Luecker S."/>
            <person name="Lage O.M."/>
            <person name="Pohl T."/>
            <person name="Merkel B.J."/>
            <person name="Hornburger P."/>
            <person name="Mueller R.-W."/>
            <person name="Bruemmer F."/>
            <person name="Labrenz M."/>
            <person name="Spormann A.M."/>
            <person name="Op den Camp H."/>
            <person name="Overmann J."/>
            <person name="Amann R."/>
            <person name="Jetten M.S.M."/>
            <person name="Mascher T."/>
            <person name="Medema M.H."/>
            <person name="Devos D.P."/>
            <person name="Kaster A.-K."/>
            <person name="Ovreas L."/>
            <person name="Rohde M."/>
            <person name="Galperin M.Y."/>
            <person name="Jogler C."/>
        </authorList>
    </citation>
    <scope>NUCLEOTIDE SEQUENCE [LARGE SCALE GENOMIC DNA]</scope>
    <source>
        <strain evidence="2 3">V22</strain>
    </source>
</reference>
<keyword evidence="3" id="KW-1185">Reference proteome</keyword>
<gene>
    <name evidence="2" type="ORF">V22_41220</name>
</gene>
<evidence type="ECO:0000313" key="2">
    <source>
        <dbReference type="EMBL" id="QDT66850.1"/>
    </source>
</evidence>